<reference evidence="1" key="1">
    <citation type="journal article" date="2014" name="Front. Microbiol.">
        <title>High frequency of phylogenetically diverse reductive dehalogenase-homologous genes in deep subseafloor sedimentary metagenomes.</title>
        <authorList>
            <person name="Kawai M."/>
            <person name="Futagami T."/>
            <person name="Toyoda A."/>
            <person name="Takaki Y."/>
            <person name="Nishi S."/>
            <person name="Hori S."/>
            <person name="Arai W."/>
            <person name="Tsubouchi T."/>
            <person name="Morono Y."/>
            <person name="Uchiyama I."/>
            <person name="Ito T."/>
            <person name="Fujiyama A."/>
            <person name="Inagaki F."/>
            <person name="Takami H."/>
        </authorList>
    </citation>
    <scope>NUCLEOTIDE SEQUENCE</scope>
    <source>
        <strain evidence="1">Expedition CK06-06</strain>
    </source>
</reference>
<accession>X1EB58</accession>
<name>X1EB58_9ZZZZ</name>
<dbReference type="AlphaFoldDB" id="X1EB58"/>
<comment type="caution">
    <text evidence="1">The sequence shown here is derived from an EMBL/GenBank/DDBJ whole genome shotgun (WGS) entry which is preliminary data.</text>
</comment>
<sequence>NVSARVDVSTRVGDKLYFPDNLREIWPVDEPNSRRVPRRIFKPWNKSL</sequence>
<feature type="non-terminal residue" evidence="1">
    <location>
        <position position="1"/>
    </location>
</feature>
<gene>
    <name evidence="1" type="ORF">S01H4_58996</name>
</gene>
<protein>
    <submittedName>
        <fullName evidence="1">Uncharacterized protein</fullName>
    </submittedName>
</protein>
<dbReference type="EMBL" id="BART01034533">
    <property type="protein sequence ID" value="GAH05908.1"/>
    <property type="molecule type" value="Genomic_DNA"/>
</dbReference>
<organism evidence="1">
    <name type="scientific">marine sediment metagenome</name>
    <dbReference type="NCBI Taxonomy" id="412755"/>
    <lineage>
        <taxon>unclassified sequences</taxon>
        <taxon>metagenomes</taxon>
        <taxon>ecological metagenomes</taxon>
    </lineage>
</organism>
<evidence type="ECO:0000313" key="1">
    <source>
        <dbReference type="EMBL" id="GAH05908.1"/>
    </source>
</evidence>
<proteinExistence type="predicted"/>